<feature type="chain" id="PRO_5011538412" evidence="1">
    <location>
        <begin position="25"/>
        <end position="323"/>
    </location>
</feature>
<dbReference type="EMBL" id="FORG01000026">
    <property type="protein sequence ID" value="SFK05992.1"/>
    <property type="molecule type" value="Genomic_DNA"/>
</dbReference>
<gene>
    <name evidence="3" type="ORF">SAMN05421680_12614</name>
    <name evidence="2" type="ORF">Xmau_03317</name>
</gene>
<reference evidence="3" key="1">
    <citation type="submission" date="2016-10" db="EMBL/GenBank/DDBJ databases">
        <authorList>
            <person name="de Groot N.N."/>
        </authorList>
    </citation>
    <scope>NUCLEOTIDE SEQUENCE [LARGE SCALE GENOMIC DNA]</scope>
    <source>
        <strain evidence="3">DSM 17908</strain>
    </source>
</reference>
<dbReference type="OrthoDB" id="5944162at2"/>
<evidence type="ECO:0000313" key="5">
    <source>
        <dbReference type="Proteomes" id="UP000224607"/>
    </source>
</evidence>
<evidence type="ECO:0000313" key="4">
    <source>
        <dbReference type="Proteomes" id="UP000198919"/>
    </source>
</evidence>
<keyword evidence="5" id="KW-1185">Reference proteome</keyword>
<keyword evidence="1" id="KW-0732">Signal</keyword>
<protein>
    <submittedName>
        <fullName evidence="2 3">Maltose operon protein</fullName>
    </submittedName>
</protein>
<sequence length="323" mass="34463">MKKKLLSLCLSALLCNTLPAVSFATSEGLQPDTASSVAPALSQSTLQALQWQPINTSATQTIALNSMSQQLNSGDIHGPIAAFSLPANQGSLDITLTSLIKDKQVYSPNVIVLDEQLRPAAFYPSSYFGYQKPSIMSVDRLEGALKLTPALGQQKIYLLVYTTRADLKASTQMVDPAKAYAQGVGNAVPNIPDPVARHTETGTLTLKVKSEHDAGNILIGQIFATPAQTSAPVQQPVTVGSTIDSKSAASILPPKATSETLSQPITVAKKSVLNDTEQYFNDAIKKAIRNGDIDKALKLLDEAERLGSPTARETFIKMIKDKG</sequence>
<dbReference type="EMBL" id="NITY01000014">
    <property type="protein sequence ID" value="PHM38938.1"/>
    <property type="molecule type" value="Genomic_DNA"/>
</dbReference>
<dbReference type="Proteomes" id="UP000198919">
    <property type="component" value="Unassembled WGS sequence"/>
</dbReference>
<accession>A0A1I3WEV3</accession>
<organism evidence="3 4">
    <name type="scientific">Xenorhabdus mauleonii</name>
    <dbReference type="NCBI Taxonomy" id="351675"/>
    <lineage>
        <taxon>Bacteria</taxon>
        <taxon>Pseudomonadati</taxon>
        <taxon>Pseudomonadota</taxon>
        <taxon>Gammaproteobacteria</taxon>
        <taxon>Enterobacterales</taxon>
        <taxon>Morganellaceae</taxon>
        <taxon>Xenorhabdus</taxon>
    </lineage>
</organism>
<dbReference type="NCBIfam" id="NF007855">
    <property type="entry name" value="PRK10564.1"/>
    <property type="match status" value="1"/>
</dbReference>
<evidence type="ECO:0000313" key="2">
    <source>
        <dbReference type="EMBL" id="PHM38938.1"/>
    </source>
</evidence>
<proteinExistence type="predicted"/>
<dbReference type="AlphaFoldDB" id="A0A1I3WEV3"/>
<dbReference type="Proteomes" id="UP000224607">
    <property type="component" value="Unassembled WGS sequence"/>
</dbReference>
<reference evidence="2 5" key="3">
    <citation type="journal article" date="2017" name="Nat. Microbiol.">
        <title>Natural product diversity associated with the nematode symbionts Photorhabdus and Xenorhabdus.</title>
        <authorList>
            <person name="Tobias N.J."/>
            <person name="Wolff H."/>
            <person name="Djahanschiri B."/>
            <person name="Grundmann F."/>
            <person name="Kronenwerth M."/>
            <person name="Shi Y.M."/>
            <person name="Simonyi S."/>
            <person name="Grun P."/>
            <person name="Shapiro-Ilan D."/>
            <person name="Pidot S.J."/>
            <person name="Stinear T.P."/>
            <person name="Ebersberger I."/>
            <person name="Bode H.B."/>
        </authorList>
    </citation>
    <scope>NUCLEOTIDE SEQUENCE [LARGE SCALE GENOMIC DNA]</scope>
    <source>
        <strain evidence="2 5">DSM 17908</strain>
    </source>
</reference>
<dbReference type="GO" id="GO:0008643">
    <property type="term" value="P:carbohydrate transport"/>
    <property type="evidence" value="ECO:0007669"/>
    <property type="project" value="InterPro"/>
</dbReference>
<feature type="signal peptide" evidence="1">
    <location>
        <begin position="1"/>
        <end position="24"/>
    </location>
</feature>
<dbReference type="Pfam" id="PF07148">
    <property type="entry name" value="MalM"/>
    <property type="match status" value="1"/>
</dbReference>
<evidence type="ECO:0000256" key="1">
    <source>
        <dbReference type="SAM" id="SignalP"/>
    </source>
</evidence>
<name>A0A1I3WEV3_9GAMM</name>
<dbReference type="STRING" id="351675.SAMN05421680_12614"/>
<dbReference type="InterPro" id="IPR010794">
    <property type="entry name" value="MalM"/>
</dbReference>
<reference evidence="4" key="2">
    <citation type="submission" date="2016-10" db="EMBL/GenBank/DDBJ databases">
        <authorList>
            <person name="Varghese N."/>
            <person name="Submissions S."/>
        </authorList>
    </citation>
    <scope>NUCLEOTIDE SEQUENCE [LARGE SCALE GENOMIC DNA]</scope>
    <source>
        <strain evidence="4">DSM 17908</strain>
    </source>
</reference>
<dbReference type="GO" id="GO:0042597">
    <property type="term" value="C:periplasmic space"/>
    <property type="evidence" value="ECO:0007669"/>
    <property type="project" value="InterPro"/>
</dbReference>
<dbReference type="RefSeq" id="WP_092513585.1">
    <property type="nucleotide sequence ID" value="NZ_CAWNQB010000006.1"/>
</dbReference>
<evidence type="ECO:0000313" key="3">
    <source>
        <dbReference type="EMBL" id="SFK05992.1"/>
    </source>
</evidence>